<dbReference type="RefSeq" id="WP_206708230.1">
    <property type="nucleotide sequence ID" value="NZ_CP059066.1"/>
</dbReference>
<name>A0A8A0RK26_9FIRM</name>
<dbReference type="AlphaFoldDB" id="A0A8A0RK26"/>
<dbReference type="KEGG" id="kme:H0A61_00309"/>
<evidence type="ECO:0000313" key="1">
    <source>
        <dbReference type="EMBL" id="QSQ07990.1"/>
    </source>
</evidence>
<proteinExistence type="predicted"/>
<sequence>MEKLNTKSLRKGKEGEISFNKHGHFWLDSGLVGLIKTLGSIDTGQVTVRTDDAQLVLSGPLDEIERVLTTAYNYMTENYYNLSTKKQKDDLSSYNFYYDEEKDQFVSFPKRKSMGIAEVIYNKAPRPTEGMVKWEKKYEKKIEFGGKQVKRKRGVLPKEYAHLQERMDKFLDEHGIDVTTSGLLLNGPNAVMPKMKIELKSSKNKGNCYLCGQPSSQLEEANQTVFPLITGSSGLLSFNSNAGKPEKVCWKCSLLGKFVPVSGFYMYQGNHLFAFLPYSNSLEKMVDTYDLLQEIKYDDPNLYKNFNHPLGPYFQHIFEITFAFLYTLYDKLLIRKYAREEEGDEIQLDLETMYDLTINKAPVEFYVIHAQKEKNSVPVKSAWPFKDTVYFFRLIEKLETETGYRMKSILPFLLDYTESSNEAKSMTRNRVLERILSKRSILDLVEKHVYHADLAGFKPLLDMLLVYENTLKEGEPLFKEEQDAAVRLGRIIGMAVGKSENGKKGDLYALRKTRTMVDFLEQLNRLQFKLGSNFVLPSDLYEGKLTHENFSEFKQFCMIAALNSYYYAVNPKKDEKD</sequence>
<dbReference type="EMBL" id="CP059066">
    <property type="protein sequence ID" value="QSQ07990.1"/>
    <property type="molecule type" value="Genomic_DNA"/>
</dbReference>
<accession>A0A8A0RK26</accession>
<keyword evidence="2" id="KW-1185">Reference proteome</keyword>
<gene>
    <name evidence="1" type="ORF">H0A61_00309</name>
</gene>
<protein>
    <submittedName>
        <fullName evidence="1">Uncharacterized protein</fullName>
    </submittedName>
</protein>
<evidence type="ECO:0000313" key="2">
    <source>
        <dbReference type="Proteomes" id="UP000662904"/>
    </source>
</evidence>
<dbReference type="Proteomes" id="UP000662904">
    <property type="component" value="Chromosome"/>
</dbReference>
<reference evidence="1" key="1">
    <citation type="submission" date="2020-07" db="EMBL/GenBank/DDBJ databases">
        <title>Koleobacter methoxysyntrophicus gen. nov., sp. nov., a novel anaerobic bacterium isolated from deep subsurface oil field and proposal of Koleobacterales ord. nov. in the phylum Firmicutes.</title>
        <authorList>
            <person name="Sakamoto S."/>
            <person name="Tamaki H."/>
        </authorList>
    </citation>
    <scope>NUCLEOTIDE SEQUENCE</scope>
    <source>
        <strain evidence="1">NRmbB1</strain>
    </source>
</reference>
<organism evidence="1 2">
    <name type="scientific">Koleobacter methoxysyntrophicus</name>
    <dbReference type="NCBI Taxonomy" id="2751313"/>
    <lineage>
        <taxon>Bacteria</taxon>
        <taxon>Bacillati</taxon>
        <taxon>Bacillota</taxon>
        <taxon>Clostridia</taxon>
        <taxon>Koleobacterales</taxon>
        <taxon>Koleobacteraceae</taxon>
        <taxon>Koleobacter</taxon>
    </lineage>
</organism>